<keyword evidence="3" id="KW-0804">Transcription</keyword>
<keyword evidence="6" id="KW-1185">Reference proteome</keyword>
<keyword evidence="5" id="KW-0418">Kinase</keyword>
<dbReference type="Gene3D" id="2.60.120.10">
    <property type="entry name" value="Jelly Rolls"/>
    <property type="match status" value="1"/>
</dbReference>
<dbReference type="GO" id="GO:0016301">
    <property type="term" value="F:kinase activity"/>
    <property type="evidence" value="ECO:0007669"/>
    <property type="project" value="UniProtKB-KW"/>
</dbReference>
<evidence type="ECO:0000256" key="1">
    <source>
        <dbReference type="ARBA" id="ARBA00023015"/>
    </source>
</evidence>
<evidence type="ECO:0000313" key="6">
    <source>
        <dbReference type="Proteomes" id="UP000199024"/>
    </source>
</evidence>
<evidence type="ECO:0000256" key="3">
    <source>
        <dbReference type="ARBA" id="ARBA00023163"/>
    </source>
</evidence>
<dbReference type="EMBL" id="FOZL01000001">
    <property type="protein sequence ID" value="SFS09803.1"/>
    <property type="molecule type" value="Genomic_DNA"/>
</dbReference>
<dbReference type="PROSITE" id="PS51063">
    <property type="entry name" value="HTH_CRP_2"/>
    <property type="match status" value="1"/>
</dbReference>
<dbReference type="GO" id="GO:0005829">
    <property type="term" value="C:cytosol"/>
    <property type="evidence" value="ECO:0007669"/>
    <property type="project" value="TreeGrafter"/>
</dbReference>
<dbReference type="STRING" id="474950.SAMN05421771_1701"/>
<accession>A0A1I6M2B2</accession>
<dbReference type="SUPFAM" id="SSF51206">
    <property type="entry name" value="cAMP-binding domain-like"/>
    <property type="match status" value="1"/>
</dbReference>
<dbReference type="CDD" id="cd00038">
    <property type="entry name" value="CAP_ED"/>
    <property type="match status" value="1"/>
</dbReference>
<evidence type="ECO:0000313" key="5">
    <source>
        <dbReference type="EMBL" id="SFS09803.1"/>
    </source>
</evidence>
<keyword evidence="2" id="KW-0238">DNA-binding</keyword>
<organism evidence="5 6">
    <name type="scientific">Granulicella pectinivorans</name>
    <dbReference type="NCBI Taxonomy" id="474950"/>
    <lineage>
        <taxon>Bacteria</taxon>
        <taxon>Pseudomonadati</taxon>
        <taxon>Acidobacteriota</taxon>
        <taxon>Terriglobia</taxon>
        <taxon>Terriglobales</taxon>
        <taxon>Acidobacteriaceae</taxon>
        <taxon>Granulicella</taxon>
    </lineage>
</organism>
<name>A0A1I6M2B2_9BACT</name>
<dbReference type="InterPro" id="IPR018490">
    <property type="entry name" value="cNMP-bd_dom_sf"/>
</dbReference>
<dbReference type="AlphaFoldDB" id="A0A1I6M2B2"/>
<dbReference type="PANTHER" id="PTHR24567:SF74">
    <property type="entry name" value="HTH-TYPE TRANSCRIPTIONAL REGULATOR ARCR"/>
    <property type="match status" value="1"/>
</dbReference>
<proteinExistence type="predicted"/>
<dbReference type="InterPro" id="IPR000595">
    <property type="entry name" value="cNMP-bd_dom"/>
</dbReference>
<dbReference type="Pfam" id="PF13545">
    <property type="entry name" value="HTH_Crp_2"/>
    <property type="match status" value="1"/>
</dbReference>
<reference evidence="5 6" key="1">
    <citation type="submission" date="2016-10" db="EMBL/GenBank/DDBJ databases">
        <authorList>
            <person name="de Groot N.N."/>
        </authorList>
    </citation>
    <scope>NUCLEOTIDE SEQUENCE [LARGE SCALE GENOMIC DNA]</scope>
    <source>
        <strain evidence="5 6">DSM 21001</strain>
    </source>
</reference>
<evidence type="ECO:0000256" key="2">
    <source>
        <dbReference type="ARBA" id="ARBA00023125"/>
    </source>
</evidence>
<dbReference type="GO" id="GO:0003700">
    <property type="term" value="F:DNA-binding transcription factor activity"/>
    <property type="evidence" value="ECO:0007669"/>
    <property type="project" value="TreeGrafter"/>
</dbReference>
<gene>
    <name evidence="5" type="ORF">SAMN05421771_1701</name>
</gene>
<dbReference type="InterPro" id="IPR012318">
    <property type="entry name" value="HTH_CRP"/>
</dbReference>
<feature type="domain" description="HTH crp-type" evidence="4">
    <location>
        <begin position="151"/>
        <end position="217"/>
    </location>
</feature>
<keyword evidence="5" id="KW-0808">Transferase</keyword>
<dbReference type="Gene3D" id="1.10.10.10">
    <property type="entry name" value="Winged helix-like DNA-binding domain superfamily/Winged helix DNA-binding domain"/>
    <property type="match status" value="1"/>
</dbReference>
<dbReference type="SUPFAM" id="SSF46785">
    <property type="entry name" value="Winged helix' DNA-binding domain"/>
    <property type="match status" value="1"/>
</dbReference>
<protein>
    <submittedName>
        <fullName evidence="5">cAMP-binding domain of CRP or a regulatory subunit of cAMP-dependent protein kinases</fullName>
    </submittedName>
</protein>
<evidence type="ECO:0000259" key="4">
    <source>
        <dbReference type="PROSITE" id="PS51063"/>
    </source>
</evidence>
<sequence length="242" mass="27270">MITDLPVPRSNRPRNLILSRLPEEQFQALVRFLIPVELPLNMQLSLPNQVVESIYFPISGLISTDALTEKGESVEVGLVGREGFSGLCALLGHPQMSHSVVMQGAGAGFRIRASILREEFLKGGPFAQMVYDFAYMQMVQMTQSVLCNRMHAVEARLARWLLTSADRTESNELMLTQEFLAQMLGSRRSTVTVAAGELQRLRAIDYSRGRIRLIDRPLLESKTCECYGIVRATYDRMLPKNY</sequence>
<dbReference type="GO" id="GO:0003677">
    <property type="term" value="F:DNA binding"/>
    <property type="evidence" value="ECO:0007669"/>
    <property type="project" value="UniProtKB-KW"/>
</dbReference>
<dbReference type="InterPro" id="IPR036390">
    <property type="entry name" value="WH_DNA-bd_sf"/>
</dbReference>
<dbReference type="InterPro" id="IPR014710">
    <property type="entry name" value="RmlC-like_jellyroll"/>
</dbReference>
<dbReference type="PANTHER" id="PTHR24567">
    <property type="entry name" value="CRP FAMILY TRANSCRIPTIONAL REGULATORY PROTEIN"/>
    <property type="match status" value="1"/>
</dbReference>
<keyword evidence="1" id="KW-0805">Transcription regulation</keyword>
<dbReference type="InterPro" id="IPR036388">
    <property type="entry name" value="WH-like_DNA-bd_sf"/>
</dbReference>
<dbReference type="RefSeq" id="WP_245781753.1">
    <property type="nucleotide sequence ID" value="NZ_FOZL01000001.1"/>
</dbReference>
<dbReference type="InterPro" id="IPR050397">
    <property type="entry name" value="Env_Response_Regulators"/>
</dbReference>
<dbReference type="Proteomes" id="UP000199024">
    <property type="component" value="Unassembled WGS sequence"/>
</dbReference>